<keyword evidence="3" id="KW-1185">Reference proteome</keyword>
<comment type="caution">
    <text evidence="2">The sequence shown here is derived from an EMBL/GenBank/DDBJ whole genome shotgun (WGS) entry which is preliminary data.</text>
</comment>
<sequence length="167" mass="18862">MCREEEEEDLNFKMATVPGQRIWEVVKKINSFLVKQFRRICEASTVPRLFSSFLFCVALFIRHGFYLSGSYPHKYGIADTLSVKVNSITSMEAEMPFSYYSFPFLSLAVCKGGAMVKKIRLYQHITNLLGNKTLVLPVPAFNVVNGGSHADNELAMQVILMTKLTHG</sequence>
<evidence type="ECO:0000313" key="3">
    <source>
        <dbReference type="Proteomes" id="UP000886885"/>
    </source>
</evidence>
<dbReference type="Pfam" id="PF00113">
    <property type="entry name" value="Enolase_C"/>
    <property type="match status" value="1"/>
</dbReference>
<dbReference type="EMBL" id="JAAWWB010000012">
    <property type="protein sequence ID" value="KAG6770393.1"/>
    <property type="molecule type" value="Genomic_DNA"/>
</dbReference>
<dbReference type="PANTHER" id="PTHR11902:SF46">
    <property type="entry name" value="ENOLASE 2"/>
    <property type="match status" value="1"/>
</dbReference>
<organism evidence="2 3">
    <name type="scientific">Populus tomentosa</name>
    <name type="common">Chinese white poplar</name>
    <dbReference type="NCBI Taxonomy" id="118781"/>
    <lineage>
        <taxon>Eukaryota</taxon>
        <taxon>Viridiplantae</taxon>
        <taxon>Streptophyta</taxon>
        <taxon>Embryophyta</taxon>
        <taxon>Tracheophyta</taxon>
        <taxon>Spermatophyta</taxon>
        <taxon>Magnoliopsida</taxon>
        <taxon>eudicotyledons</taxon>
        <taxon>Gunneridae</taxon>
        <taxon>Pentapetalae</taxon>
        <taxon>rosids</taxon>
        <taxon>fabids</taxon>
        <taxon>Malpighiales</taxon>
        <taxon>Salicaceae</taxon>
        <taxon>Saliceae</taxon>
        <taxon>Populus</taxon>
    </lineage>
</organism>
<proteinExistence type="predicted"/>
<dbReference type="OrthoDB" id="1693034at2759"/>
<dbReference type="InterPro" id="IPR020810">
    <property type="entry name" value="Enolase_C"/>
</dbReference>
<evidence type="ECO:0000259" key="1">
    <source>
        <dbReference type="Pfam" id="PF00113"/>
    </source>
</evidence>
<evidence type="ECO:0000313" key="2">
    <source>
        <dbReference type="EMBL" id="KAG6770393.1"/>
    </source>
</evidence>
<dbReference type="AlphaFoldDB" id="A0A8X7ZF75"/>
<protein>
    <recommendedName>
        <fullName evidence="1">Enolase C-terminal TIM barrel domain-containing protein</fullName>
    </recommendedName>
</protein>
<gene>
    <name evidence="2" type="ORF">POTOM_026074</name>
</gene>
<dbReference type="Proteomes" id="UP000886885">
    <property type="component" value="Chromosome 6D"/>
</dbReference>
<dbReference type="GO" id="GO:0000287">
    <property type="term" value="F:magnesium ion binding"/>
    <property type="evidence" value="ECO:0007669"/>
    <property type="project" value="InterPro"/>
</dbReference>
<dbReference type="GO" id="GO:0000015">
    <property type="term" value="C:phosphopyruvate hydratase complex"/>
    <property type="evidence" value="ECO:0007669"/>
    <property type="project" value="InterPro"/>
</dbReference>
<feature type="domain" description="Enolase C-terminal TIM barrel" evidence="1">
    <location>
        <begin position="134"/>
        <end position="161"/>
    </location>
</feature>
<dbReference type="GO" id="GO:0004634">
    <property type="term" value="F:phosphopyruvate hydratase activity"/>
    <property type="evidence" value="ECO:0007669"/>
    <property type="project" value="InterPro"/>
</dbReference>
<name>A0A8X7ZF75_POPTO</name>
<dbReference type="GO" id="GO:0006096">
    <property type="term" value="P:glycolytic process"/>
    <property type="evidence" value="ECO:0007669"/>
    <property type="project" value="InterPro"/>
</dbReference>
<dbReference type="PANTHER" id="PTHR11902">
    <property type="entry name" value="ENOLASE"/>
    <property type="match status" value="1"/>
</dbReference>
<reference evidence="2" key="1">
    <citation type="journal article" date="2020" name="bioRxiv">
        <title>Hybrid origin of Populus tomentosa Carr. identified through genome sequencing and phylogenomic analysis.</title>
        <authorList>
            <person name="An X."/>
            <person name="Gao K."/>
            <person name="Chen Z."/>
            <person name="Li J."/>
            <person name="Yang X."/>
            <person name="Yang X."/>
            <person name="Zhou J."/>
            <person name="Guo T."/>
            <person name="Zhao T."/>
            <person name="Huang S."/>
            <person name="Miao D."/>
            <person name="Khan W.U."/>
            <person name="Rao P."/>
            <person name="Ye M."/>
            <person name="Lei B."/>
            <person name="Liao W."/>
            <person name="Wang J."/>
            <person name="Ji L."/>
            <person name="Li Y."/>
            <person name="Guo B."/>
            <person name="Mustafa N.S."/>
            <person name="Li S."/>
            <person name="Yun Q."/>
            <person name="Keller S.R."/>
            <person name="Mao J."/>
            <person name="Zhang R."/>
            <person name="Strauss S.H."/>
        </authorList>
    </citation>
    <scope>NUCLEOTIDE SEQUENCE</scope>
    <source>
        <strain evidence="2">GM15</strain>
        <tissue evidence="2">Leaf</tissue>
    </source>
</reference>
<dbReference type="InterPro" id="IPR000941">
    <property type="entry name" value="Enolase"/>
</dbReference>
<accession>A0A8X7ZF75</accession>